<keyword evidence="3 7" id="KW-0223">Dioxygenase</keyword>
<gene>
    <name evidence="7" type="ORF">JY572_21805</name>
</gene>
<comment type="similarity">
    <text evidence="1">Belongs to the cysteine dioxygenase family.</text>
</comment>
<keyword evidence="4" id="KW-0560">Oxidoreductase</keyword>
<name>A0ABX7N0A9_9BACT</name>
<dbReference type="SUPFAM" id="SSF51182">
    <property type="entry name" value="RmlC-like cupins"/>
    <property type="match status" value="1"/>
</dbReference>
<dbReference type="CDD" id="cd10548">
    <property type="entry name" value="cupin_CDO"/>
    <property type="match status" value="1"/>
</dbReference>
<feature type="compositionally biased region" description="Basic residues" evidence="6">
    <location>
        <begin position="174"/>
        <end position="192"/>
    </location>
</feature>
<evidence type="ECO:0000256" key="5">
    <source>
        <dbReference type="ARBA" id="ARBA00023004"/>
    </source>
</evidence>
<proteinExistence type="inferred from homology"/>
<evidence type="ECO:0000313" key="8">
    <source>
        <dbReference type="Proteomes" id="UP000663090"/>
    </source>
</evidence>
<dbReference type="InterPro" id="IPR010300">
    <property type="entry name" value="CDO_1"/>
</dbReference>
<dbReference type="EMBL" id="CP071091">
    <property type="protein sequence ID" value="QSQ11059.1"/>
    <property type="molecule type" value="Genomic_DNA"/>
</dbReference>
<reference evidence="7 8" key="1">
    <citation type="submission" date="2021-02" db="EMBL/GenBank/DDBJ databases">
        <title>De Novo genome assembly of isolated myxobacteria.</title>
        <authorList>
            <person name="Stevens D.C."/>
        </authorList>
    </citation>
    <scope>NUCLEOTIDE SEQUENCE [LARGE SCALE GENOMIC DNA]</scope>
    <source>
        <strain evidence="7 8">SCHIC003</strain>
    </source>
</reference>
<dbReference type="PANTHER" id="PTHR12918:SF1">
    <property type="entry name" value="CYSTEINE DIOXYGENASE TYPE 1"/>
    <property type="match status" value="1"/>
</dbReference>
<evidence type="ECO:0000256" key="6">
    <source>
        <dbReference type="SAM" id="MobiDB-lite"/>
    </source>
</evidence>
<dbReference type="PANTHER" id="PTHR12918">
    <property type="entry name" value="CYSTEINE DIOXYGENASE"/>
    <property type="match status" value="1"/>
</dbReference>
<organism evidence="7 8">
    <name type="scientific">Myxococcus landrumensis</name>
    <dbReference type="NCBI Taxonomy" id="2813577"/>
    <lineage>
        <taxon>Bacteria</taxon>
        <taxon>Pseudomonadati</taxon>
        <taxon>Myxococcota</taxon>
        <taxon>Myxococcia</taxon>
        <taxon>Myxococcales</taxon>
        <taxon>Cystobacterineae</taxon>
        <taxon>Myxococcaceae</taxon>
        <taxon>Myxococcus</taxon>
    </lineage>
</organism>
<dbReference type="RefSeq" id="WP_206712819.1">
    <property type="nucleotide sequence ID" value="NZ_CP071091.1"/>
</dbReference>
<dbReference type="Proteomes" id="UP000663090">
    <property type="component" value="Chromosome"/>
</dbReference>
<keyword evidence="2" id="KW-0479">Metal-binding</keyword>
<evidence type="ECO:0000313" key="7">
    <source>
        <dbReference type="EMBL" id="QSQ11059.1"/>
    </source>
</evidence>
<dbReference type="Gene3D" id="2.60.120.10">
    <property type="entry name" value="Jelly Rolls"/>
    <property type="match status" value="1"/>
</dbReference>
<dbReference type="InterPro" id="IPR011051">
    <property type="entry name" value="RmlC_Cupin_sf"/>
</dbReference>
<dbReference type="GO" id="GO:0051213">
    <property type="term" value="F:dioxygenase activity"/>
    <property type="evidence" value="ECO:0007669"/>
    <property type="project" value="UniProtKB-KW"/>
</dbReference>
<evidence type="ECO:0000256" key="4">
    <source>
        <dbReference type="ARBA" id="ARBA00023002"/>
    </source>
</evidence>
<evidence type="ECO:0000256" key="3">
    <source>
        <dbReference type="ARBA" id="ARBA00022964"/>
    </source>
</evidence>
<evidence type="ECO:0000256" key="1">
    <source>
        <dbReference type="ARBA" id="ARBA00006622"/>
    </source>
</evidence>
<protein>
    <submittedName>
        <fullName evidence="7">Cysteine dioxygenase</fullName>
    </submittedName>
</protein>
<keyword evidence="5" id="KW-0408">Iron</keyword>
<sequence length="192" mass="21748">MREHVTEAGDIEIPDTRSLLGWALPEDGAAAPSLAWLVARLRDSRPDWRLLESLTRFDDARYARRTLAKTRACELLLVCWMPGQGSPLHDHGGSWGASLLIHGELRETRFAWAGDRLRVDAKRRAGEGDLMREESHTIHRVLNDSRHRAVSLHVYAPPMEGMTTYDEVWAESVRRRRPTGAGAGRRRRPRAG</sequence>
<accession>A0ABX7N0A9</accession>
<evidence type="ECO:0000256" key="2">
    <source>
        <dbReference type="ARBA" id="ARBA00022723"/>
    </source>
</evidence>
<dbReference type="InterPro" id="IPR014710">
    <property type="entry name" value="RmlC-like_jellyroll"/>
</dbReference>
<feature type="region of interest" description="Disordered" evidence="6">
    <location>
        <begin position="173"/>
        <end position="192"/>
    </location>
</feature>
<keyword evidence="8" id="KW-1185">Reference proteome</keyword>
<dbReference type="Pfam" id="PF05995">
    <property type="entry name" value="CDO_I"/>
    <property type="match status" value="1"/>
</dbReference>